<dbReference type="InterPro" id="IPR011032">
    <property type="entry name" value="GroES-like_sf"/>
</dbReference>
<dbReference type="InterPro" id="IPR013968">
    <property type="entry name" value="PKS_KR"/>
</dbReference>
<dbReference type="InterPro" id="IPR020807">
    <property type="entry name" value="PKS_DH"/>
</dbReference>
<dbReference type="SMART" id="SM00822">
    <property type="entry name" value="PKS_KR"/>
    <property type="match status" value="1"/>
</dbReference>
<evidence type="ECO:0000259" key="5">
    <source>
        <dbReference type="PROSITE" id="PS50075"/>
    </source>
</evidence>
<dbReference type="InterPro" id="IPR057326">
    <property type="entry name" value="KR_dom"/>
</dbReference>
<dbReference type="InterPro" id="IPR013154">
    <property type="entry name" value="ADH-like_N"/>
</dbReference>
<dbReference type="InterPro" id="IPR013149">
    <property type="entry name" value="ADH-like_C"/>
</dbReference>
<feature type="region of interest" description="N-terminal hotdog fold" evidence="4">
    <location>
        <begin position="361"/>
        <end position="506"/>
    </location>
</feature>
<dbReference type="Gene3D" id="3.40.50.1820">
    <property type="entry name" value="alpha/beta hydrolase"/>
    <property type="match status" value="1"/>
</dbReference>
<dbReference type="PANTHER" id="PTHR43775:SF37">
    <property type="entry name" value="SI:DKEY-61P9.11"/>
    <property type="match status" value="1"/>
</dbReference>
<reference evidence="7" key="1">
    <citation type="submission" date="2021-02" db="EMBL/GenBank/DDBJ databases">
        <authorList>
            <person name="Dougan E. K."/>
            <person name="Rhodes N."/>
            <person name="Thang M."/>
            <person name="Chan C."/>
        </authorList>
    </citation>
    <scope>NUCLEOTIDE SEQUENCE</scope>
</reference>
<keyword evidence="2" id="KW-0597">Phosphoprotein</keyword>
<protein>
    <recommendedName>
        <fullName evidence="9">Carrier domain-containing protein</fullName>
    </recommendedName>
</protein>
<dbReference type="SUPFAM" id="SSF53474">
    <property type="entry name" value="alpha/beta-Hydrolases"/>
    <property type="match status" value="1"/>
</dbReference>
<evidence type="ECO:0000256" key="4">
    <source>
        <dbReference type="PROSITE-ProRule" id="PRU01363"/>
    </source>
</evidence>
<feature type="domain" description="PKS/mFAS DH" evidence="6">
    <location>
        <begin position="361"/>
        <end position="649"/>
    </location>
</feature>
<evidence type="ECO:0000256" key="2">
    <source>
        <dbReference type="ARBA" id="ARBA00022553"/>
    </source>
</evidence>
<dbReference type="SMART" id="SM00826">
    <property type="entry name" value="PKS_DH"/>
    <property type="match status" value="1"/>
</dbReference>
<feature type="active site" description="Proton donor; for dehydratase activity" evidence="4">
    <location>
        <position position="575"/>
    </location>
</feature>
<dbReference type="InterPro" id="IPR050091">
    <property type="entry name" value="PKS_NRPS_Biosynth_Enz"/>
</dbReference>
<feature type="domain" description="Carrier" evidence="5">
    <location>
        <begin position="1232"/>
        <end position="1309"/>
    </location>
</feature>
<dbReference type="Pfam" id="PF00107">
    <property type="entry name" value="ADH_zinc_N"/>
    <property type="match status" value="1"/>
</dbReference>
<evidence type="ECO:0008006" key="9">
    <source>
        <dbReference type="Google" id="ProtNLM"/>
    </source>
</evidence>
<dbReference type="GO" id="GO:0016491">
    <property type="term" value="F:oxidoreductase activity"/>
    <property type="evidence" value="ECO:0007669"/>
    <property type="project" value="InterPro"/>
</dbReference>
<dbReference type="OMA" id="QDEAREW"/>
<dbReference type="PANTHER" id="PTHR43775">
    <property type="entry name" value="FATTY ACID SYNTHASE"/>
    <property type="match status" value="1"/>
</dbReference>
<dbReference type="InterPro" id="IPR029058">
    <property type="entry name" value="AB_hydrolase_fold"/>
</dbReference>
<dbReference type="Pfam" id="PF08659">
    <property type="entry name" value="KR"/>
    <property type="match status" value="1"/>
</dbReference>
<dbReference type="FunFam" id="3.40.50.720:FF:000209">
    <property type="entry name" value="Polyketide synthase Pks12"/>
    <property type="match status" value="1"/>
</dbReference>
<dbReference type="InterPro" id="IPR049900">
    <property type="entry name" value="PKS_mFAS_DH"/>
</dbReference>
<dbReference type="Gene3D" id="3.90.180.10">
    <property type="entry name" value="Medium-chain alcohol dehydrogenases, catalytic domain"/>
    <property type="match status" value="1"/>
</dbReference>
<dbReference type="InterPro" id="IPR036291">
    <property type="entry name" value="NAD(P)-bd_dom_sf"/>
</dbReference>
<evidence type="ECO:0000313" key="7">
    <source>
        <dbReference type="EMBL" id="CAE8601600.1"/>
    </source>
</evidence>
<evidence type="ECO:0000256" key="3">
    <source>
        <dbReference type="ARBA" id="ARBA00022679"/>
    </source>
</evidence>
<dbReference type="Gene3D" id="3.10.129.110">
    <property type="entry name" value="Polyketide synthase dehydratase"/>
    <property type="match status" value="1"/>
</dbReference>
<dbReference type="Gene3D" id="3.40.50.720">
    <property type="entry name" value="NAD(P)-binding Rossmann-like Domain"/>
    <property type="match status" value="2"/>
</dbReference>
<dbReference type="CDD" id="cd05195">
    <property type="entry name" value="enoyl_red"/>
    <property type="match status" value="1"/>
</dbReference>
<dbReference type="PROSITE" id="PS50075">
    <property type="entry name" value="CARRIER"/>
    <property type="match status" value="1"/>
</dbReference>
<feature type="region of interest" description="C-terminal hotdog fold" evidence="4">
    <location>
        <begin position="520"/>
        <end position="649"/>
    </location>
</feature>
<gene>
    <name evidence="7" type="ORF">PGLA1383_LOCUS19890</name>
</gene>
<accession>A0A813EMR9</accession>
<dbReference type="Gene3D" id="1.10.1200.10">
    <property type="entry name" value="ACP-like"/>
    <property type="match status" value="1"/>
</dbReference>
<dbReference type="InterPro" id="IPR009081">
    <property type="entry name" value="PP-bd_ACP"/>
</dbReference>
<feature type="active site" description="Proton acceptor; for dehydratase activity" evidence="4">
    <location>
        <position position="405"/>
    </location>
</feature>
<dbReference type="InterPro" id="IPR020843">
    <property type="entry name" value="ER"/>
</dbReference>
<dbReference type="Pfam" id="PF21089">
    <property type="entry name" value="PKS_DH_N"/>
    <property type="match status" value="1"/>
</dbReference>
<dbReference type="InterPro" id="IPR042104">
    <property type="entry name" value="PKS_dehydratase_sf"/>
</dbReference>
<name>A0A813EMR9_POLGL</name>
<dbReference type="InterPro" id="IPR005645">
    <property type="entry name" value="FSH-like_dom"/>
</dbReference>
<dbReference type="Pfam" id="PF08240">
    <property type="entry name" value="ADH_N"/>
    <property type="match status" value="1"/>
</dbReference>
<dbReference type="Pfam" id="PF14765">
    <property type="entry name" value="PS-DH"/>
    <property type="match status" value="1"/>
</dbReference>
<sequence>MGGTLIFLGESDLEPGEDDTTQEELLASCMSLLSALAREAKGELEIFFVLKANLRYSALWGLLRAAAHEHPELRLRRMLREGDGVTMLLPALPCELNLRSEGAFAPRLRAVAPPAAVPLGAARNALVTGGLRGLGLQVGKWLLESGRASSLVLVGRNSAKGEAAEVVRSLQEKWPVEVRNCDVSNWAEVQQLPDDCDLVIHCAGNIKDGLLMNLTPEDASQVLRPKIRGSLHLKRHFPRSKLFAFSSSSGLIGPAGQSTYAAANTFVDALMPSIQWGGWGEVGMALDLGIDPLPGELFLPVAQGMECLGRVLDGPGLERHAQGQSPLCVLGADWEAYRQNATVFAPDEQLLAGIEVPAQPASSLGERCEGDSRGDGHVQRWTLILGAAGARWRGASTLWEVSQQHVVLGTTVFPATGFVSLALEAAASVLDVSLVQLSDVSFLRPLELSTTRRLTTTLVRSGAGGTLRFSSVPLPPAGQEEDQEEASKAASTLHCTCSFAAGNASVLAQQELEAKATQSQSLPAVPSIYARFAAAGYFYGPAFQGSGFAASASSASCKLPASKPANLAVQPGNLDVALQLASLLHPLGCRGAPQAIRRLVARSGTQLSTATGQLTAMGQLNFQALDASGKVGCSIEGLSMAALDAPATLQTRRCVWKPLATETRRGAWLAVGTEAQSLGLPGTVDREEESHEAVVMAVRASSLEDVLRCRREVSIQVAKKRCWLLALQDQGETFAEAAAAAAIEVGAHAIIGSASALSAVAEGLGHFTNDQRRQLLRAEDGGRLSAWSAEAAEVPAQVLASRGEPFVATTDPSKAAKGAQCRLTQPSCPEQGEVQILASLWALNFRDVLVAVGAISTEVAGKSLGIGGECYGKVTAVGAGVTSVAVGDEVVAVPPDGMGSFVITDARWVTRSPAGMSPEQAVAGTCVYATAWLGLHWMARIDKGDRVLVHSAAGGVGLAAVHLCLRAGCTVYCTASTPEKRALLLSLGVTAVFNSRNVADFEAGVRGATSNEGVDVVLNSLSGEAIPASLRLLRPFGRFVEIGKRDQYEDTRIGLSPFLNGLTYCTAHFDVLMLRQPDRCRKLLEEVWAALPELPHLPTKTFNMSELSGALEYFSKGVHVGKVLVAVDDCPVLPARPTAVAGPCGDTTTQALRAALGAEDAPGGVVCLPRLEDALLLGPQGLGSAQLVLTASAAVAAVAKVLCPDATSVLLPSWEVVGNIDDWLSLGGQLVASEEEAAGDLHGWLMEVIEDMAGEMALDETFEDAGLDSLSLISLARRLSSKVNKAVSVADLSDHPTPRQLLASFAGGPQPQLTRPKAVCLHGFRANQEAMAIQMGPLLSSCGFVEWIFVNSPHAARGPAAPKIRQDEAREWWGQDAGSFETGWMAPHFDGLEASLALVNSMKPLGVVGFSQGGGLATLVECKWLALFSPVLADGIRRRSEPSFVSYDATEDYVEQCIEVAGLFSSKQVHVHSAGHDVPRDAESIRLFAAFVAAQVQGAG</sequence>
<keyword evidence="1" id="KW-0596">Phosphopantetheine</keyword>
<dbReference type="InterPro" id="IPR020806">
    <property type="entry name" value="PKS_PP-bd"/>
</dbReference>
<dbReference type="SUPFAM" id="SSF47336">
    <property type="entry name" value="ACP-like"/>
    <property type="match status" value="1"/>
</dbReference>
<dbReference type="OrthoDB" id="329835at2759"/>
<dbReference type="GO" id="GO:0006633">
    <property type="term" value="P:fatty acid biosynthetic process"/>
    <property type="evidence" value="ECO:0007669"/>
    <property type="project" value="TreeGrafter"/>
</dbReference>
<dbReference type="SMART" id="SM00829">
    <property type="entry name" value="PKS_ER"/>
    <property type="match status" value="1"/>
</dbReference>
<dbReference type="SMART" id="SM00823">
    <property type="entry name" value="PKS_PP"/>
    <property type="match status" value="1"/>
</dbReference>
<dbReference type="InterPro" id="IPR049551">
    <property type="entry name" value="PKS_DH_C"/>
</dbReference>
<dbReference type="Pfam" id="PF03959">
    <property type="entry name" value="FSH1"/>
    <property type="match status" value="1"/>
</dbReference>
<evidence type="ECO:0000259" key="6">
    <source>
        <dbReference type="PROSITE" id="PS52019"/>
    </source>
</evidence>
<keyword evidence="8" id="KW-1185">Reference proteome</keyword>
<dbReference type="EMBL" id="CAJNNV010013336">
    <property type="protein sequence ID" value="CAE8601600.1"/>
    <property type="molecule type" value="Genomic_DNA"/>
</dbReference>
<comment type="caution">
    <text evidence="7">The sequence shown here is derived from an EMBL/GenBank/DDBJ whole genome shotgun (WGS) entry which is preliminary data.</text>
</comment>
<dbReference type="PROSITE" id="PS52019">
    <property type="entry name" value="PKS_MFAS_DH"/>
    <property type="match status" value="1"/>
</dbReference>
<dbReference type="Proteomes" id="UP000654075">
    <property type="component" value="Unassembled WGS sequence"/>
</dbReference>
<dbReference type="GO" id="GO:0004312">
    <property type="term" value="F:fatty acid synthase activity"/>
    <property type="evidence" value="ECO:0007669"/>
    <property type="project" value="TreeGrafter"/>
</dbReference>
<dbReference type="GO" id="GO:0031177">
    <property type="term" value="F:phosphopantetheine binding"/>
    <property type="evidence" value="ECO:0007669"/>
    <property type="project" value="InterPro"/>
</dbReference>
<evidence type="ECO:0000256" key="1">
    <source>
        <dbReference type="ARBA" id="ARBA00022450"/>
    </source>
</evidence>
<organism evidence="7 8">
    <name type="scientific">Polarella glacialis</name>
    <name type="common">Dinoflagellate</name>
    <dbReference type="NCBI Taxonomy" id="89957"/>
    <lineage>
        <taxon>Eukaryota</taxon>
        <taxon>Sar</taxon>
        <taxon>Alveolata</taxon>
        <taxon>Dinophyceae</taxon>
        <taxon>Suessiales</taxon>
        <taxon>Suessiaceae</taxon>
        <taxon>Polarella</taxon>
    </lineage>
</organism>
<dbReference type="SUPFAM" id="SSF50129">
    <property type="entry name" value="GroES-like"/>
    <property type="match status" value="1"/>
</dbReference>
<dbReference type="SUPFAM" id="SSF51735">
    <property type="entry name" value="NAD(P)-binding Rossmann-fold domains"/>
    <property type="match status" value="2"/>
</dbReference>
<dbReference type="Pfam" id="PF00550">
    <property type="entry name" value="PP-binding"/>
    <property type="match status" value="1"/>
</dbReference>
<dbReference type="InterPro" id="IPR036736">
    <property type="entry name" value="ACP-like_sf"/>
</dbReference>
<evidence type="ECO:0000313" key="8">
    <source>
        <dbReference type="Proteomes" id="UP000654075"/>
    </source>
</evidence>
<keyword evidence="3" id="KW-0808">Transferase</keyword>
<dbReference type="GO" id="GO:0044550">
    <property type="term" value="P:secondary metabolite biosynthetic process"/>
    <property type="evidence" value="ECO:0007669"/>
    <property type="project" value="UniProtKB-ARBA"/>
</dbReference>
<proteinExistence type="predicted"/>
<dbReference type="InterPro" id="IPR049552">
    <property type="entry name" value="PKS_DH_N"/>
</dbReference>